<dbReference type="Proteomes" id="UP000218334">
    <property type="component" value="Unassembled WGS sequence"/>
</dbReference>
<reference evidence="3" key="1">
    <citation type="journal article" date="2017" name="Nat. Ecol. Evol.">
        <title>Genome expansion and lineage-specific genetic innovations in the forest pathogenic fungi Armillaria.</title>
        <authorList>
            <person name="Sipos G."/>
            <person name="Prasanna A.N."/>
            <person name="Walter M.C."/>
            <person name="O'Connor E."/>
            <person name="Balint B."/>
            <person name="Krizsan K."/>
            <person name="Kiss B."/>
            <person name="Hess J."/>
            <person name="Varga T."/>
            <person name="Slot J."/>
            <person name="Riley R."/>
            <person name="Boka B."/>
            <person name="Rigling D."/>
            <person name="Barry K."/>
            <person name="Lee J."/>
            <person name="Mihaltcheva S."/>
            <person name="LaButti K."/>
            <person name="Lipzen A."/>
            <person name="Waldron R."/>
            <person name="Moloney N.M."/>
            <person name="Sperisen C."/>
            <person name="Kredics L."/>
            <person name="Vagvoelgyi C."/>
            <person name="Patrignani A."/>
            <person name="Fitzpatrick D."/>
            <person name="Nagy I."/>
            <person name="Doyle S."/>
            <person name="Anderson J.B."/>
            <person name="Grigoriev I.V."/>
            <person name="Gueldener U."/>
            <person name="Muensterkoetter M."/>
            <person name="Nagy L.G."/>
        </authorList>
    </citation>
    <scope>NUCLEOTIDE SEQUENCE [LARGE SCALE GENOMIC DNA]</scope>
    <source>
        <strain evidence="3">28-4</strain>
    </source>
</reference>
<keyword evidence="3" id="KW-1185">Reference proteome</keyword>
<dbReference type="EMBL" id="KZ293450">
    <property type="protein sequence ID" value="PBK64603.1"/>
    <property type="molecule type" value="Genomic_DNA"/>
</dbReference>
<protein>
    <submittedName>
        <fullName evidence="2">Uncharacterized protein</fullName>
    </submittedName>
</protein>
<evidence type="ECO:0000313" key="3">
    <source>
        <dbReference type="Proteomes" id="UP000218334"/>
    </source>
</evidence>
<name>A0A2H3BL68_9AGAR</name>
<feature type="region of interest" description="Disordered" evidence="1">
    <location>
        <begin position="1"/>
        <end position="24"/>
    </location>
</feature>
<evidence type="ECO:0000313" key="2">
    <source>
        <dbReference type="EMBL" id="PBK64603.1"/>
    </source>
</evidence>
<gene>
    <name evidence="2" type="ORF">ARMSODRAFT_1053686</name>
</gene>
<proteinExistence type="predicted"/>
<accession>A0A2H3BL68</accession>
<organism evidence="2 3">
    <name type="scientific">Armillaria solidipes</name>
    <dbReference type="NCBI Taxonomy" id="1076256"/>
    <lineage>
        <taxon>Eukaryota</taxon>
        <taxon>Fungi</taxon>
        <taxon>Dikarya</taxon>
        <taxon>Basidiomycota</taxon>
        <taxon>Agaricomycotina</taxon>
        <taxon>Agaricomycetes</taxon>
        <taxon>Agaricomycetidae</taxon>
        <taxon>Agaricales</taxon>
        <taxon>Marasmiineae</taxon>
        <taxon>Physalacriaceae</taxon>
        <taxon>Armillaria</taxon>
    </lineage>
</organism>
<evidence type="ECO:0000256" key="1">
    <source>
        <dbReference type="SAM" id="MobiDB-lite"/>
    </source>
</evidence>
<sequence length="192" mass="21469">MATSSRKKQGSPLESGLTDVREGVGSRGSTLKYFTWGHGHRLRRQKTLTAKRWSQKMIGMTTRLDDLWDEMAKSAYNMGLHMCVLAPQKIVVIVQFPPRSENVLLKASNCPPESSSRHGFGSEVVVIPRIEATKATVQLMSKKGLSKTSSRIFRQNGHPKKTADVKVQVGWETGQCVAYLIIHKKTIYELTV</sequence>
<dbReference type="AlphaFoldDB" id="A0A2H3BL68"/>